<protein>
    <submittedName>
        <fullName evidence="2">PE family protein</fullName>
    </submittedName>
</protein>
<reference evidence="2 3" key="1">
    <citation type="submission" date="2020-04" db="EMBL/GenBank/DDBJ databases">
        <title>MicrobeNet Type strains.</title>
        <authorList>
            <person name="Nicholson A.C."/>
        </authorList>
    </citation>
    <scope>NUCLEOTIDE SEQUENCE [LARGE SCALE GENOMIC DNA]</scope>
    <source>
        <strain evidence="2 3">DSM 44956</strain>
    </source>
</reference>
<organism evidence="2 3">
    <name type="scientific">Nocardia gamkensis</name>
    <dbReference type="NCBI Taxonomy" id="352869"/>
    <lineage>
        <taxon>Bacteria</taxon>
        <taxon>Bacillati</taxon>
        <taxon>Actinomycetota</taxon>
        <taxon>Actinomycetes</taxon>
        <taxon>Mycobacteriales</taxon>
        <taxon>Nocardiaceae</taxon>
        <taxon>Nocardia</taxon>
    </lineage>
</organism>
<dbReference type="InterPro" id="IPR000084">
    <property type="entry name" value="PE-PGRS_N"/>
</dbReference>
<accession>A0A7X6L9A8</accession>
<dbReference type="Pfam" id="PF00934">
    <property type="entry name" value="PE"/>
    <property type="match status" value="1"/>
</dbReference>
<dbReference type="AlphaFoldDB" id="A0A7X6L9A8"/>
<comment type="caution">
    <text evidence="2">The sequence shown here is derived from an EMBL/GenBank/DDBJ whole genome shotgun (WGS) entry which is preliminary data.</text>
</comment>
<dbReference type="Gene3D" id="1.10.287.850">
    <property type="entry name" value="HP0062-like domain"/>
    <property type="match status" value="1"/>
</dbReference>
<evidence type="ECO:0000313" key="3">
    <source>
        <dbReference type="Proteomes" id="UP000540698"/>
    </source>
</evidence>
<dbReference type="EMBL" id="JAAXOS010000016">
    <property type="protein sequence ID" value="NKY30213.1"/>
    <property type="molecule type" value="Genomic_DNA"/>
</dbReference>
<sequence length="113" mass="11499">MSDGRGEVYDSVQFDSVTAGRASSGLDALADRLVSDLRSAEEALTVVPAGADEVSGRAAQTANDVAASYLGGAQAGVHELHKLAAALRLHSSQFDGMESANTADFDTTGGRSA</sequence>
<dbReference type="Proteomes" id="UP000540698">
    <property type="component" value="Unassembled WGS sequence"/>
</dbReference>
<gene>
    <name evidence="2" type="ORF">HGB38_28955</name>
</gene>
<evidence type="ECO:0000259" key="1">
    <source>
        <dbReference type="Pfam" id="PF00934"/>
    </source>
</evidence>
<proteinExistence type="predicted"/>
<name>A0A7X6L9A8_9NOCA</name>
<evidence type="ECO:0000313" key="2">
    <source>
        <dbReference type="EMBL" id="NKY30213.1"/>
    </source>
</evidence>
<dbReference type="RefSeq" id="WP_062971809.1">
    <property type="nucleotide sequence ID" value="NZ_JAAXOS010000016.1"/>
</dbReference>
<keyword evidence="3" id="KW-1185">Reference proteome</keyword>
<feature type="domain" description="PE" evidence="1">
    <location>
        <begin position="19"/>
        <end position="101"/>
    </location>
</feature>